<feature type="compositionally biased region" description="Polar residues" evidence="8">
    <location>
        <begin position="189"/>
        <end position="199"/>
    </location>
</feature>
<dbReference type="GO" id="GO:0008270">
    <property type="term" value="F:zinc ion binding"/>
    <property type="evidence" value="ECO:0007669"/>
    <property type="project" value="UniProtKB-KW"/>
</dbReference>
<keyword evidence="2" id="KW-0479">Metal-binding</keyword>
<dbReference type="VEuPathDB" id="FungiDB:TAPDE_004998"/>
<evidence type="ECO:0000256" key="8">
    <source>
        <dbReference type="SAM" id="MobiDB-lite"/>
    </source>
</evidence>
<comment type="caution">
    <text evidence="10">The sequence shown here is derived from an EMBL/GenBank/DDBJ whole genome shotgun (WGS) entry which is preliminary data.</text>
</comment>
<dbReference type="AlphaFoldDB" id="R4XMJ4"/>
<dbReference type="PROSITE" id="PS50157">
    <property type="entry name" value="ZINC_FINGER_C2H2_2"/>
    <property type="match status" value="2"/>
</dbReference>
<feature type="domain" description="C2H2-type" evidence="9">
    <location>
        <begin position="49"/>
        <end position="78"/>
    </location>
</feature>
<evidence type="ECO:0000256" key="4">
    <source>
        <dbReference type="ARBA" id="ARBA00022771"/>
    </source>
</evidence>
<dbReference type="GO" id="GO:0000978">
    <property type="term" value="F:RNA polymerase II cis-regulatory region sequence-specific DNA binding"/>
    <property type="evidence" value="ECO:0007669"/>
    <property type="project" value="InterPro"/>
</dbReference>
<keyword evidence="4 7" id="KW-0863">Zinc-finger</keyword>
<name>R4XMJ4_TAPDE</name>
<protein>
    <recommendedName>
        <fullName evidence="9">C2H2-type domain-containing protein</fullName>
    </recommendedName>
</protein>
<keyword evidence="5" id="KW-0862">Zinc</keyword>
<comment type="subcellular location">
    <subcellularLocation>
        <location evidence="1">Nucleus</location>
    </subcellularLocation>
</comment>
<dbReference type="Proteomes" id="UP000013776">
    <property type="component" value="Unassembled WGS sequence"/>
</dbReference>
<gene>
    <name evidence="10" type="ORF">TAPDE_004998</name>
</gene>
<dbReference type="GO" id="GO:0000981">
    <property type="term" value="F:DNA-binding transcription factor activity, RNA polymerase II-specific"/>
    <property type="evidence" value="ECO:0007669"/>
    <property type="project" value="InterPro"/>
</dbReference>
<organism evidence="10 11">
    <name type="scientific">Taphrina deformans (strain PYCC 5710 / ATCC 11124 / CBS 356.35 / IMI 108563 / JCM 9778 / NBRC 8474)</name>
    <name type="common">Peach leaf curl fungus</name>
    <name type="synonym">Lalaria deformans</name>
    <dbReference type="NCBI Taxonomy" id="1097556"/>
    <lineage>
        <taxon>Eukaryota</taxon>
        <taxon>Fungi</taxon>
        <taxon>Dikarya</taxon>
        <taxon>Ascomycota</taxon>
        <taxon>Taphrinomycotina</taxon>
        <taxon>Taphrinomycetes</taxon>
        <taxon>Taphrinales</taxon>
        <taxon>Taphrinaceae</taxon>
        <taxon>Taphrina</taxon>
    </lineage>
</organism>
<dbReference type="Gene3D" id="3.30.160.60">
    <property type="entry name" value="Classic Zinc Finger"/>
    <property type="match status" value="2"/>
</dbReference>
<dbReference type="FunFam" id="3.30.160.60:FF:000065">
    <property type="entry name" value="B-cell CLL/lymphoma 6, member B"/>
    <property type="match status" value="1"/>
</dbReference>
<dbReference type="InterPro" id="IPR036236">
    <property type="entry name" value="Znf_C2H2_sf"/>
</dbReference>
<dbReference type="InterPro" id="IPR051059">
    <property type="entry name" value="VerF-like"/>
</dbReference>
<dbReference type="InterPro" id="IPR013087">
    <property type="entry name" value="Znf_C2H2_type"/>
</dbReference>
<sequence>MNPAPEHTATAPDTATKAKPYVCLTCTRPFARLEHLKRHERSHTKEKPFCCDQAGDIIGCGRRFARRDLLLRHQQKIHLFPNTSKRRRLSTVSQISSQSQQQEPQGAREQFTISIPNLDDLTNFENGTVNPSSICSASPPASAATLGIQHFVEPSMLAPAPSSFTTSNDFTFATAKLFPLDLMHQESDAASTNWQMPELSQSASSPTSTASSRYSPHPMSGSLGQLSALEHAGTDSELFQPDFFTSNGAYVQHFSQQHQRRLGRPASTNQVQNQAFMQSQLFLESQMDQMHPSSGLTKHMSNEEFANFSFAGGEQAYCNGFRPNDLYSPLAYVETF</sequence>
<dbReference type="OrthoDB" id="10018191at2759"/>
<proteinExistence type="predicted"/>
<dbReference type="EMBL" id="CAHR02000257">
    <property type="protein sequence ID" value="CCG84530.1"/>
    <property type="molecule type" value="Genomic_DNA"/>
</dbReference>
<keyword evidence="11" id="KW-1185">Reference proteome</keyword>
<reference evidence="10 11" key="1">
    <citation type="journal article" date="2013" name="MBio">
        <title>Genome sequencing of the plant pathogen Taphrina deformans, the causal agent of peach leaf curl.</title>
        <authorList>
            <person name="Cisse O.H."/>
            <person name="Almeida J.M.G.C.F."/>
            <person name="Fonseca A."/>
            <person name="Kumar A.A."/>
            <person name="Salojaervi J."/>
            <person name="Overmyer K."/>
            <person name="Hauser P.M."/>
            <person name="Pagni M."/>
        </authorList>
    </citation>
    <scope>NUCLEOTIDE SEQUENCE [LARGE SCALE GENOMIC DNA]</scope>
    <source>
        <strain evidence="11">PYCC 5710 / ATCC 11124 / CBS 356.35 / IMI 108563 / JCM 9778 / NBRC 8474</strain>
    </source>
</reference>
<dbReference type="SUPFAM" id="SSF57667">
    <property type="entry name" value="beta-beta-alpha zinc fingers"/>
    <property type="match status" value="1"/>
</dbReference>
<keyword evidence="3" id="KW-0677">Repeat</keyword>
<dbReference type="PANTHER" id="PTHR40626">
    <property type="entry name" value="MIP31509P"/>
    <property type="match status" value="1"/>
</dbReference>
<evidence type="ECO:0000256" key="5">
    <source>
        <dbReference type="ARBA" id="ARBA00022833"/>
    </source>
</evidence>
<dbReference type="PANTHER" id="PTHR40626:SF13">
    <property type="entry name" value="RESPIRATION FACTOR 2-RELATED"/>
    <property type="match status" value="1"/>
</dbReference>
<feature type="domain" description="C2H2-type" evidence="9">
    <location>
        <begin position="21"/>
        <end position="48"/>
    </location>
</feature>
<feature type="region of interest" description="Disordered" evidence="8">
    <location>
        <begin position="189"/>
        <end position="224"/>
    </location>
</feature>
<evidence type="ECO:0000256" key="7">
    <source>
        <dbReference type="PROSITE-ProRule" id="PRU00042"/>
    </source>
</evidence>
<evidence type="ECO:0000256" key="3">
    <source>
        <dbReference type="ARBA" id="ARBA00022737"/>
    </source>
</evidence>
<evidence type="ECO:0000313" key="10">
    <source>
        <dbReference type="EMBL" id="CCG84530.1"/>
    </source>
</evidence>
<dbReference type="GO" id="GO:0000785">
    <property type="term" value="C:chromatin"/>
    <property type="evidence" value="ECO:0007669"/>
    <property type="project" value="TreeGrafter"/>
</dbReference>
<keyword evidence="6" id="KW-0539">Nucleus</keyword>
<dbReference type="PROSITE" id="PS00028">
    <property type="entry name" value="ZINC_FINGER_C2H2_1"/>
    <property type="match status" value="1"/>
</dbReference>
<evidence type="ECO:0000256" key="2">
    <source>
        <dbReference type="ARBA" id="ARBA00022723"/>
    </source>
</evidence>
<dbReference type="GO" id="GO:0005634">
    <property type="term" value="C:nucleus"/>
    <property type="evidence" value="ECO:0007669"/>
    <property type="project" value="UniProtKB-SubCell"/>
</dbReference>
<dbReference type="eggNOG" id="KOG1721">
    <property type="taxonomic scope" value="Eukaryota"/>
</dbReference>
<feature type="compositionally biased region" description="Low complexity" evidence="8">
    <location>
        <begin position="200"/>
        <end position="216"/>
    </location>
</feature>
<evidence type="ECO:0000256" key="6">
    <source>
        <dbReference type="ARBA" id="ARBA00023242"/>
    </source>
</evidence>
<dbReference type="STRING" id="1097556.R4XMJ4"/>
<evidence type="ECO:0000259" key="9">
    <source>
        <dbReference type="PROSITE" id="PS50157"/>
    </source>
</evidence>
<evidence type="ECO:0000256" key="1">
    <source>
        <dbReference type="ARBA" id="ARBA00004123"/>
    </source>
</evidence>
<dbReference type="Pfam" id="PF00096">
    <property type="entry name" value="zf-C2H2"/>
    <property type="match status" value="2"/>
</dbReference>
<evidence type="ECO:0000313" key="11">
    <source>
        <dbReference type="Proteomes" id="UP000013776"/>
    </source>
</evidence>
<dbReference type="SMART" id="SM00355">
    <property type="entry name" value="ZnF_C2H2"/>
    <property type="match status" value="2"/>
</dbReference>
<accession>R4XMJ4</accession>